<dbReference type="InterPro" id="IPR014729">
    <property type="entry name" value="Rossmann-like_a/b/a_fold"/>
</dbReference>
<keyword evidence="4" id="KW-1185">Reference proteome</keyword>
<accession>A0A1I0RJB9</accession>
<dbReference type="OrthoDB" id="9769796at2"/>
<dbReference type="SUPFAM" id="SSF52374">
    <property type="entry name" value="Nucleotidylyl transferase"/>
    <property type="match status" value="1"/>
</dbReference>
<keyword evidence="3" id="KW-0808">Transferase</keyword>
<comment type="subcellular location">
    <subcellularLocation>
        <location evidence="2">Cytoplasm</location>
    </subcellularLocation>
</comment>
<dbReference type="EMBL" id="FOJI01000016">
    <property type="protein sequence ID" value="SEW40851.1"/>
    <property type="molecule type" value="Genomic_DNA"/>
</dbReference>
<comment type="similarity">
    <text evidence="2">Belongs to the TmcAL family.</text>
</comment>
<keyword evidence="2" id="KW-0963">Cytoplasm</keyword>
<dbReference type="Gene3D" id="3.40.50.620">
    <property type="entry name" value="HUPs"/>
    <property type="match status" value="1"/>
</dbReference>
<feature type="binding site" evidence="2">
    <location>
        <begin position="7"/>
        <end position="20"/>
    </location>
    <ligand>
        <name>ATP</name>
        <dbReference type="ChEBI" id="CHEBI:30616"/>
    </ligand>
</feature>
<dbReference type="NCBIfam" id="NF010191">
    <property type="entry name" value="PRK13670.1"/>
    <property type="match status" value="1"/>
</dbReference>
<dbReference type="PANTHER" id="PTHR37825:SF1">
    <property type="entry name" value="TRNA(MET) CYTIDINE ACETATE LIGASE"/>
    <property type="match status" value="1"/>
</dbReference>
<keyword evidence="1 2" id="KW-0819">tRNA processing</keyword>
<dbReference type="Pfam" id="PF05636">
    <property type="entry name" value="HIGH_NTase1"/>
    <property type="match status" value="1"/>
</dbReference>
<evidence type="ECO:0000313" key="3">
    <source>
        <dbReference type="EMBL" id="SEW40851.1"/>
    </source>
</evidence>
<keyword evidence="2" id="KW-0067">ATP-binding</keyword>
<dbReference type="GO" id="GO:0005737">
    <property type="term" value="C:cytoplasm"/>
    <property type="evidence" value="ECO:0007669"/>
    <property type="project" value="UniProtKB-SubCell"/>
</dbReference>
<dbReference type="GO" id="GO:0006400">
    <property type="term" value="P:tRNA modification"/>
    <property type="evidence" value="ECO:0007669"/>
    <property type="project" value="UniProtKB-UniRule"/>
</dbReference>
<evidence type="ECO:0000313" key="4">
    <source>
        <dbReference type="Proteomes" id="UP000199701"/>
    </source>
</evidence>
<dbReference type="RefSeq" id="WP_092456484.1">
    <property type="nucleotide sequence ID" value="NZ_FOJI01000016.1"/>
</dbReference>
<evidence type="ECO:0000256" key="1">
    <source>
        <dbReference type="ARBA" id="ARBA00022694"/>
    </source>
</evidence>
<keyword evidence="2" id="KW-0436">Ligase</keyword>
<organism evidence="3 4">
    <name type="scientific">[Clostridium] fimetarium</name>
    <dbReference type="NCBI Taxonomy" id="99656"/>
    <lineage>
        <taxon>Bacteria</taxon>
        <taxon>Bacillati</taxon>
        <taxon>Bacillota</taxon>
        <taxon>Clostridia</taxon>
        <taxon>Lachnospirales</taxon>
        <taxon>Lachnospiraceae</taxon>
    </lineage>
</organism>
<feature type="binding site" evidence="2">
    <location>
        <position position="195"/>
    </location>
    <ligand>
        <name>ATP</name>
        <dbReference type="ChEBI" id="CHEBI:30616"/>
    </ligand>
</feature>
<feature type="binding site" evidence="2">
    <location>
        <position position="170"/>
    </location>
    <ligand>
        <name>ATP</name>
        <dbReference type="ChEBI" id="CHEBI:30616"/>
    </ligand>
</feature>
<dbReference type="GO" id="GO:0016879">
    <property type="term" value="F:ligase activity, forming carbon-nitrogen bonds"/>
    <property type="evidence" value="ECO:0007669"/>
    <property type="project" value="UniProtKB-UniRule"/>
</dbReference>
<feature type="binding site" evidence="2">
    <location>
        <position position="101"/>
    </location>
    <ligand>
        <name>ATP</name>
        <dbReference type="ChEBI" id="CHEBI:30616"/>
    </ligand>
</feature>
<dbReference type="GO" id="GO:0016740">
    <property type="term" value="F:transferase activity"/>
    <property type="evidence" value="ECO:0007669"/>
    <property type="project" value="UniProtKB-KW"/>
</dbReference>
<dbReference type="Proteomes" id="UP000199701">
    <property type="component" value="Unassembled WGS sequence"/>
</dbReference>
<comment type="caution">
    <text evidence="2">Lacks conserved residue(s) required for the propagation of feature annotation.</text>
</comment>
<name>A0A1I0RJB9_9FIRM</name>
<comment type="catalytic activity">
    <reaction evidence="2">
        <text>cytidine(34) in elongator tRNA(Met) + acetate + ATP = N(4)-acetylcytidine(34) in elongator tRNA(Met) + AMP + diphosphate</text>
        <dbReference type="Rhea" id="RHEA:58144"/>
        <dbReference type="Rhea" id="RHEA-COMP:10693"/>
        <dbReference type="Rhea" id="RHEA-COMP:10694"/>
        <dbReference type="ChEBI" id="CHEBI:30089"/>
        <dbReference type="ChEBI" id="CHEBI:30616"/>
        <dbReference type="ChEBI" id="CHEBI:33019"/>
        <dbReference type="ChEBI" id="CHEBI:74900"/>
        <dbReference type="ChEBI" id="CHEBI:82748"/>
        <dbReference type="ChEBI" id="CHEBI:456215"/>
    </reaction>
</comment>
<sequence>MSTVGLITEYNPFHNGHLYHLETSKKITGADTVICVMSGSFVQRGEPAVIDKYTRTEMALTNGVNLLVELPTFYACSSAEYFSYGAIMTLEALGVDFVSFGSECGDIDVLSYIAELLINEPARLSELIKEKLSSGLSYPKARNDSLCQYIKSINCTHDISMIEKVLKSPNNILGIEYIKTIKKYSLTIKPYTIKRVGSDYNDTKINTDLSSASAIRNAFLNAADFDSNYNEGKSDIDSNHNESNDDIKRDIKNDNNSLQCSIPESVYTSLLSSIGINFPICIDDFTVMLNSKLKYLIYTDYTQLTRYLDVTIDFANRILNVFTGFETFTELIEKLKNKQLTYTRVSRSLLHILLEITDDSAIKYTKGESIPYIRLLGFDELGQIFLNKTKKECKVPLITKTADYKELLNEDIFATEIYNISVFHKYRTKLTSEYKQSPLRNS</sequence>
<dbReference type="AlphaFoldDB" id="A0A1I0RJB9"/>
<proteinExistence type="inferred from homology"/>
<dbReference type="HAMAP" id="MF_01539">
    <property type="entry name" value="TmcAL"/>
    <property type="match status" value="1"/>
</dbReference>
<dbReference type="EC" id="6.3.4.-" evidence="2"/>
<protein>
    <recommendedName>
        <fullName evidence="2">tRNA(Met) cytidine acetate ligase</fullName>
        <ecNumber evidence="2">6.3.4.-</ecNumber>
    </recommendedName>
</protein>
<comment type="function">
    <text evidence="2">Catalyzes the formation of N(4)-acetylcytidine (ac(4)C) at the wobble position of elongator tRNA(Met), using acetate and ATP as substrates. First activates an acetate ion to form acetyladenylate (Ac-AMP) and then transfers the acetyl group to tRNA to form ac(4)C34.</text>
</comment>
<keyword evidence="2" id="KW-0694">RNA-binding</keyword>
<keyword evidence="2" id="KW-0820">tRNA-binding</keyword>
<dbReference type="InterPro" id="IPR008513">
    <property type="entry name" value="tRNA(Met)_cyd_acetate_ligase"/>
</dbReference>
<keyword evidence="2" id="KW-0547">Nucleotide-binding</keyword>
<reference evidence="3 4" key="1">
    <citation type="submission" date="2016-10" db="EMBL/GenBank/DDBJ databases">
        <authorList>
            <person name="de Groot N.N."/>
        </authorList>
    </citation>
    <scope>NUCLEOTIDE SEQUENCE [LARGE SCALE GENOMIC DNA]</scope>
    <source>
        <strain evidence="3 4">DSM 9179</strain>
    </source>
</reference>
<dbReference type="PANTHER" id="PTHR37825">
    <property type="entry name" value="TRNA(MET) CYTIDINE ACETATE LIGASE"/>
    <property type="match status" value="1"/>
</dbReference>
<dbReference type="GO" id="GO:0000049">
    <property type="term" value="F:tRNA binding"/>
    <property type="evidence" value="ECO:0007669"/>
    <property type="project" value="UniProtKB-KW"/>
</dbReference>
<dbReference type="GO" id="GO:0005524">
    <property type="term" value="F:ATP binding"/>
    <property type="evidence" value="ECO:0007669"/>
    <property type="project" value="UniProtKB-KW"/>
</dbReference>
<gene>
    <name evidence="2" type="primary">tmcAL</name>
    <name evidence="3" type="ORF">SAMN05421659_11663</name>
</gene>
<dbReference type="STRING" id="99656.SAMN05421659_11663"/>
<evidence type="ECO:0000256" key="2">
    <source>
        <dbReference type="HAMAP-Rule" id="MF_01539"/>
    </source>
</evidence>